<comment type="caution">
    <text evidence="1">The sequence shown here is derived from an EMBL/GenBank/DDBJ whole genome shotgun (WGS) entry which is preliminary data.</text>
</comment>
<dbReference type="GO" id="GO:0006357">
    <property type="term" value="P:regulation of transcription by RNA polymerase II"/>
    <property type="evidence" value="ECO:0007669"/>
    <property type="project" value="InterPro"/>
</dbReference>
<dbReference type="PANTHER" id="PTHR32344">
    <property type="entry name" value="U1-TYPE DOMAIN-CONTAINING PROTEIN"/>
    <property type="match status" value="1"/>
</dbReference>
<organism evidence="1 2">
    <name type="scientific">Glomus cerebriforme</name>
    <dbReference type="NCBI Taxonomy" id="658196"/>
    <lineage>
        <taxon>Eukaryota</taxon>
        <taxon>Fungi</taxon>
        <taxon>Fungi incertae sedis</taxon>
        <taxon>Mucoromycota</taxon>
        <taxon>Glomeromycotina</taxon>
        <taxon>Glomeromycetes</taxon>
        <taxon>Glomerales</taxon>
        <taxon>Glomeraceae</taxon>
        <taxon>Glomus</taxon>
    </lineage>
</organism>
<gene>
    <name evidence="1" type="ORF">C1645_813137</name>
</gene>
<evidence type="ECO:0000313" key="1">
    <source>
        <dbReference type="EMBL" id="RIA98096.1"/>
    </source>
</evidence>
<dbReference type="GO" id="GO:0005634">
    <property type="term" value="C:nucleus"/>
    <property type="evidence" value="ECO:0007669"/>
    <property type="project" value="InterPro"/>
</dbReference>
<dbReference type="OrthoDB" id="2421790at2759"/>
<dbReference type="InterPro" id="IPR033375">
    <property type="entry name" value="Cggbp1"/>
</dbReference>
<proteinExistence type="predicted"/>
<keyword evidence="2" id="KW-1185">Reference proteome</keyword>
<sequence>MGSHWAKSSTVNIDTQIKEYAGIFRKDAGIIKSTKSQQQTLQSSLRAADSRKIVIEDMVEAFLSADIPLQKIDQLLPFFKKYLKEGGAISKAPTLRQIYLPSVFEKHVTSLKLLFDSMPPVMPQLIHVPCCVHILNLIGETWRDLPQFNILKRFLQDIKDVFVNTPARRRRFFEAELQDNIRNEKLAKIQSILQNVREKRIITIYIHFISNFSKEFVHTLNFFQQKNTPVFPFIELQLQQLNSYLESNRILSDFGSSLEHLISTLYFNPVDFYPIFEAAFEAAFAKFSLHIPNHPAQELFKACQIFDPAYFFYSDVGRKNIRLYSIINGFDNSSNKLLREWSIYYDQQ</sequence>
<dbReference type="AlphaFoldDB" id="A0A397TME9"/>
<dbReference type="PANTHER" id="PTHR32344:SF1">
    <property type="entry name" value="U1-TYPE DOMAIN-CONTAINING PROTEIN"/>
    <property type="match status" value="1"/>
</dbReference>
<dbReference type="Proteomes" id="UP000265703">
    <property type="component" value="Unassembled WGS sequence"/>
</dbReference>
<protein>
    <submittedName>
        <fullName evidence="1">Uncharacterized protein</fullName>
    </submittedName>
</protein>
<name>A0A397TME9_9GLOM</name>
<reference evidence="1 2" key="1">
    <citation type="submission" date="2018-06" db="EMBL/GenBank/DDBJ databases">
        <title>Comparative genomics reveals the genomic features of Rhizophagus irregularis, R. cerebriforme, R. diaphanum and Gigaspora rosea, and their symbiotic lifestyle signature.</title>
        <authorList>
            <person name="Morin E."/>
            <person name="San Clemente H."/>
            <person name="Chen E.C.H."/>
            <person name="De La Providencia I."/>
            <person name="Hainaut M."/>
            <person name="Kuo A."/>
            <person name="Kohler A."/>
            <person name="Murat C."/>
            <person name="Tang N."/>
            <person name="Roy S."/>
            <person name="Loubradou J."/>
            <person name="Henrissat B."/>
            <person name="Grigoriev I.V."/>
            <person name="Corradi N."/>
            <person name="Roux C."/>
            <person name="Martin F.M."/>
        </authorList>
    </citation>
    <scope>NUCLEOTIDE SEQUENCE [LARGE SCALE GENOMIC DNA]</scope>
    <source>
        <strain evidence="1 2">DAOM 227022</strain>
    </source>
</reference>
<evidence type="ECO:0000313" key="2">
    <source>
        <dbReference type="Proteomes" id="UP000265703"/>
    </source>
</evidence>
<dbReference type="EMBL" id="QKYT01000020">
    <property type="protein sequence ID" value="RIA98096.1"/>
    <property type="molecule type" value="Genomic_DNA"/>
</dbReference>
<accession>A0A397TME9</accession>
<dbReference type="STRING" id="658196.A0A397TME9"/>
<dbReference type="GO" id="GO:0003690">
    <property type="term" value="F:double-stranded DNA binding"/>
    <property type="evidence" value="ECO:0007669"/>
    <property type="project" value="InterPro"/>
</dbReference>